<name>A0ABR3S9N4_9PEZI</name>
<feature type="region of interest" description="Disordered" evidence="1">
    <location>
        <begin position="236"/>
        <end position="255"/>
    </location>
</feature>
<evidence type="ECO:0000313" key="3">
    <source>
        <dbReference type="EMBL" id="KAL1614351.1"/>
    </source>
</evidence>
<protein>
    <recommendedName>
        <fullName evidence="2">PD-(D/E)XK nuclease-like domain-containing protein</fullName>
    </recommendedName>
</protein>
<feature type="compositionally biased region" description="Polar residues" evidence="1">
    <location>
        <begin position="331"/>
        <end position="355"/>
    </location>
</feature>
<feature type="compositionally biased region" description="Polar residues" evidence="1">
    <location>
        <begin position="313"/>
        <end position="322"/>
    </location>
</feature>
<dbReference type="Proteomes" id="UP001521116">
    <property type="component" value="Unassembled WGS sequence"/>
</dbReference>
<keyword evidence="4" id="KW-1185">Reference proteome</keyword>
<accession>A0ABR3S9N4</accession>
<evidence type="ECO:0000256" key="1">
    <source>
        <dbReference type="SAM" id="MobiDB-lite"/>
    </source>
</evidence>
<dbReference type="EMBL" id="JAJVDC020000397">
    <property type="protein sequence ID" value="KAL1614351.1"/>
    <property type="molecule type" value="Genomic_DNA"/>
</dbReference>
<organism evidence="3 4">
    <name type="scientific">Neofusicoccum ribis</name>
    <dbReference type="NCBI Taxonomy" id="45134"/>
    <lineage>
        <taxon>Eukaryota</taxon>
        <taxon>Fungi</taxon>
        <taxon>Dikarya</taxon>
        <taxon>Ascomycota</taxon>
        <taxon>Pezizomycotina</taxon>
        <taxon>Dothideomycetes</taxon>
        <taxon>Dothideomycetes incertae sedis</taxon>
        <taxon>Botryosphaeriales</taxon>
        <taxon>Botryosphaeriaceae</taxon>
        <taxon>Neofusicoccum</taxon>
    </lineage>
</organism>
<comment type="caution">
    <text evidence="3">The sequence shown here is derived from an EMBL/GenBank/DDBJ whole genome shotgun (WGS) entry which is preliminary data.</text>
</comment>
<evidence type="ECO:0000313" key="4">
    <source>
        <dbReference type="Proteomes" id="UP001521116"/>
    </source>
</evidence>
<evidence type="ECO:0000259" key="2">
    <source>
        <dbReference type="Pfam" id="PF20516"/>
    </source>
</evidence>
<sequence length="717" mass="79959">MFSQTLFLDLVLYRPPSVVETPAASASDRELQLILAPRTPDDNPALRSFLDFSQRELQRAHNHRDEEAESEAHGCPIRDLPENDNAMVHLGAKSRLRVARERRESSPSSSTSWHGPAHLDFSVATTTLAFDYENRFKCIAYESAEQRCEQVLSSEELACAREVLGDEFTNDLPPEFFELLIPVLLCPTHQSPYWVHAYYQKWSPSFADSNEEPPQSPPSLAFNLKDPIIGHRRMAAESFSSEESTHESGAMVLRSPGDRQDYLASGEEAQETEPAQALGSEAYVADDLAVLSLSALQEPSGAGMHLPTPGEAPTSSRPSSKTAGPAPPVSPQEQSVPKSSETFDGTNFSSAQFTFDSPLPSRPSAYVSRATTRKSRPIRTKQSWPRYLKPFPAQPEDPPRAEPYRIEYHSFDPEIRATLLADESNLLAALEKLQQGQGVVPRSVRALCATHPLGKALEDKHFSAPDPGEVLGDAMKKHVYEWHLICDLRASSLECQVNQLLEAAWNAEVHSTVLRLALQGERRRESRVWYRDISTASILRSCLHCSPFPETSGKKVDYAVILEPSDDLKSRIRDKVERDAGTTINHTAQAHLRYQPIVISIETKRSGEGKTQADKQLLIWVSAHITRLRQLLRTSTQSGSKKIPALPLVLVQGHDWKLYMAKVGDNASERRLDVVQEMAIGSTASILGIYTLISSLRRLAEWAEKEYRPWFVESVLG</sequence>
<dbReference type="Pfam" id="PF20516">
    <property type="entry name" value="PDDEXK_12"/>
    <property type="match status" value="1"/>
</dbReference>
<dbReference type="InterPro" id="IPR046797">
    <property type="entry name" value="PDDEXK_12"/>
</dbReference>
<feature type="region of interest" description="Disordered" evidence="1">
    <location>
        <begin position="300"/>
        <end position="382"/>
    </location>
</feature>
<feature type="domain" description="PD-(D/E)XK nuclease-like" evidence="2">
    <location>
        <begin position="471"/>
        <end position="708"/>
    </location>
</feature>
<reference evidence="3 4" key="1">
    <citation type="submission" date="2024-02" db="EMBL/GenBank/DDBJ databases">
        <title>De novo assembly and annotation of 12 fungi associated with fruit tree decline syndrome in Ontario, Canada.</title>
        <authorList>
            <person name="Sulman M."/>
            <person name="Ellouze W."/>
            <person name="Ilyukhin E."/>
        </authorList>
    </citation>
    <scope>NUCLEOTIDE SEQUENCE [LARGE SCALE GENOMIC DNA]</scope>
    <source>
        <strain evidence="3 4">M1-105</strain>
    </source>
</reference>
<proteinExistence type="predicted"/>
<gene>
    <name evidence="3" type="ORF">SLS56_012128</name>
</gene>